<evidence type="ECO:0000256" key="1">
    <source>
        <dbReference type="SAM" id="SignalP"/>
    </source>
</evidence>
<name>A0A4P8XNT3_9BACL</name>
<reference evidence="2 3" key="1">
    <citation type="submission" date="2019-05" db="EMBL/GenBank/DDBJ databases">
        <authorList>
            <person name="Chen C."/>
        </authorList>
    </citation>
    <scope>NUCLEOTIDE SEQUENCE [LARGE SCALE GENOMIC DNA]</scope>
    <source>
        <strain evidence="2 3">HB172198</strain>
    </source>
</reference>
<evidence type="ECO:0000313" key="3">
    <source>
        <dbReference type="Proteomes" id="UP000300879"/>
    </source>
</evidence>
<feature type="signal peptide" evidence="1">
    <location>
        <begin position="1"/>
        <end position="19"/>
    </location>
</feature>
<dbReference type="OrthoDB" id="2654428at2"/>
<evidence type="ECO:0000313" key="2">
    <source>
        <dbReference type="EMBL" id="QCT04258.1"/>
    </source>
</evidence>
<sequence length="175" mass="19207">MLNVVLLLLGMLSPISGEAGLTPMTASTMTSPVVHAELKLNTMPEQAPAEPEAVTLNGISLTDRTGDVMDKLGEPLKVTKEPLLGSTEYHYPDMTIGFYEDLTDYVRVHPSASTVQVNGQDIAMTTDALLSSLGEPYFRGEDGVSYVWEYEALKIFMDMDTGELHAVDLFVDYRQ</sequence>
<dbReference type="KEGG" id="palo:E6C60_3548"/>
<dbReference type="RefSeq" id="WP_138226996.1">
    <property type="nucleotide sequence ID" value="NZ_CP040396.1"/>
</dbReference>
<dbReference type="Proteomes" id="UP000300879">
    <property type="component" value="Chromosome"/>
</dbReference>
<keyword evidence="1" id="KW-0732">Signal</keyword>
<accession>A0A4P8XNT3</accession>
<feature type="chain" id="PRO_5038861289" evidence="1">
    <location>
        <begin position="20"/>
        <end position="175"/>
    </location>
</feature>
<proteinExistence type="predicted"/>
<dbReference type="EMBL" id="CP040396">
    <property type="protein sequence ID" value="QCT04258.1"/>
    <property type="molecule type" value="Genomic_DNA"/>
</dbReference>
<dbReference type="AlphaFoldDB" id="A0A4P8XNT3"/>
<keyword evidence="3" id="KW-1185">Reference proteome</keyword>
<gene>
    <name evidence="2" type="ORF">E6C60_3548</name>
</gene>
<organism evidence="2 3">
    <name type="scientific">Paenibacillus algicola</name>
    <dbReference type="NCBI Taxonomy" id="2565926"/>
    <lineage>
        <taxon>Bacteria</taxon>
        <taxon>Bacillati</taxon>
        <taxon>Bacillota</taxon>
        <taxon>Bacilli</taxon>
        <taxon>Bacillales</taxon>
        <taxon>Paenibacillaceae</taxon>
        <taxon>Paenibacillus</taxon>
    </lineage>
</organism>
<protein>
    <submittedName>
        <fullName evidence="2">Uncharacterized protein</fullName>
    </submittedName>
</protein>